<protein>
    <submittedName>
        <fullName evidence="6">Uncharacterized protein</fullName>
    </submittedName>
</protein>
<dbReference type="InterPro" id="IPR043128">
    <property type="entry name" value="Rev_trsase/Diguanyl_cyclase"/>
</dbReference>
<dbReference type="Gene3D" id="3.20.20.450">
    <property type="entry name" value="EAL domain"/>
    <property type="match status" value="1"/>
</dbReference>
<dbReference type="Gene3D" id="3.30.450.20">
    <property type="entry name" value="PAS domain"/>
    <property type="match status" value="1"/>
</dbReference>
<reference evidence="6 7" key="1">
    <citation type="journal article" date="2022" name="IScience">
        <title>An ultrasensitive nanofiber-based assay for enzymatic hydrolysis and deep-sea microbial degradation of cellulose.</title>
        <authorList>
            <person name="Tsudome M."/>
            <person name="Tachioka M."/>
            <person name="Miyazaki M."/>
            <person name="Uchimura K."/>
            <person name="Tsuda M."/>
            <person name="Takaki Y."/>
            <person name="Deguchi S."/>
        </authorList>
    </citation>
    <scope>NUCLEOTIDE SEQUENCE [LARGE SCALE GENOMIC DNA]</scope>
    <source>
        <strain evidence="6 7">GE09</strain>
    </source>
</reference>
<dbReference type="SUPFAM" id="SSF63829">
    <property type="entry name" value="Calcium-dependent phosphotriesterase"/>
    <property type="match status" value="3"/>
</dbReference>
<accession>A0AAN2BIY3</accession>
<evidence type="ECO:0000259" key="5">
    <source>
        <dbReference type="PROSITE" id="PS50887"/>
    </source>
</evidence>
<dbReference type="PANTHER" id="PTHR44757">
    <property type="entry name" value="DIGUANYLATE CYCLASE DGCP"/>
    <property type="match status" value="1"/>
</dbReference>
<dbReference type="NCBIfam" id="TIGR00229">
    <property type="entry name" value="sensory_box"/>
    <property type="match status" value="1"/>
</dbReference>
<gene>
    <name evidence="6" type="ORF">MARGE09_P0579</name>
</gene>
<dbReference type="Pfam" id="PF00990">
    <property type="entry name" value="GGDEF"/>
    <property type="match status" value="1"/>
</dbReference>
<dbReference type="InterPro" id="IPR000014">
    <property type="entry name" value="PAS"/>
</dbReference>
<name>A0AAN2BIY3_9GAMM</name>
<dbReference type="InterPro" id="IPR015943">
    <property type="entry name" value="WD40/YVTN_repeat-like_dom_sf"/>
</dbReference>
<dbReference type="KEGG" id="marq:MARGE09_P0579"/>
<proteinExistence type="predicted"/>
<dbReference type="NCBIfam" id="TIGR00254">
    <property type="entry name" value="GGDEF"/>
    <property type="match status" value="1"/>
</dbReference>
<dbReference type="InterPro" id="IPR013783">
    <property type="entry name" value="Ig-like_fold"/>
</dbReference>
<sequence length="1409" mass="155548">MAQTPARALLLGLAATFKGCRRLLSWPALWWLCLCSPCVYAYSAPLPKQYVADFWSSRDGLPEGAVLSLFEDEQGWLWIGTECCIVRFDGEHFHIFDEELATLGQHSFARTLSPDGGGGFWAGFVGGVAHYDGERFQWFGPEQGLAHPFVYSLSGERNPWIGTGGDGVWRLMAGRFERDSGFPEELSGNINDLVMASDGVLWAATDAGVIRRLYDGIWHNLPFPLEAFNAVINQLALGADGAVWVASLQGVARYSDKDGFSAVRGLEDMPIFALTTDKSGTLWAGGESAIYRIENNLAHAIPHAVSGKVSSFIEDSSGNLWAGTEAGLMRLKPSTFTTQGQLEGLPQNDIKAILARPNNALWLIDSLGGVGTLQANQYTEIAPEGTILGSGMLGLTETDDGALWLANGTLTRFYNGNTTRYTLAGEQATLVEKAPDGLWLAQTQPDGSSSLVKLPSAVLNQPEGEMTGAIAVPLDVEIRHIQRLHTDRQQRLWLATGGTGLVQLDPTGKLIKHWTEADGLPSNIVYGMVEDADGDFWVATRAGIAWLHDNTLTAFDTTLGTPTHSPVHIFLDPSDRLWITADDGIHLINRTEFITAAKEPNKAVLGRVFSTRDGLRSMVVSWRRGGQAISPDGTLAYATTNGISRVKPTAVSSKIGSALVVIDTIRVGDKLFKEPALNIKNRQQHVSIRYTVPDLSNAQQLEFRTRLKQLNRPNDALWSPTTRNRTIQFSNLAQGHYIFEVAARYKGQAWGSQTASVDINVPPRFYERSAFHLTVIIAAMLLTLVWGKARLLRAKRAELVLRKRVADRTAALSQEVDVRIAAEARATDLARHLEERVRERTAALELAEMAVRRSEARFALAAKGAEDGIWDWDITLNTLYLSPRWQAILGYSEHQFPATVNAWLEAVHPEDVSRLRDLLVFSAGDDHFRYEYRIRHKNKHYIWVLTRGVVIRDKDGSPTRAAGSQTDISTRKAAESLLAKSQTEDSVTGLPNRILFADRVKQALLRGRHLQSLVAVIYLDIDQFRAVNEEHGHAVGDSVLRTFATRIAETLRSTDSVARVGNDEFAILITEVASTEEANLTAERLRKALAKPVTVGDKTLPLTCSMGLKLGYPGEATLESFLVDSEQAVVQAKSAGGARMSLFDNKLNEEARERKNLEAELKRGLENCEFVLHYQPLIDPANGNVVGVEALARWQHPERGLLAPYHFIGMLEACGLIVQFSDWVLQAACAQAKQWQQTLATPVRISINVPAHQLNDVTLYNDIHLALANAKIPAELLGIEIVETSVLETRADIIQNLRRLKADGIQISIDDFGTGYSAFSYLNKLPIDRIKIDRSFCQGIPDDPQAISIYSALLDMVRQLNMVPVVEGVETEAQYQFMCEKGNPIIQGYYLSKPLDVATCTEYLKRHQK</sequence>
<dbReference type="SUPFAM" id="SSF55785">
    <property type="entry name" value="PYP-like sensor domain (PAS domain)"/>
    <property type="match status" value="1"/>
</dbReference>
<feature type="domain" description="PAC" evidence="3">
    <location>
        <begin position="928"/>
        <end position="980"/>
    </location>
</feature>
<dbReference type="Pfam" id="PF07495">
    <property type="entry name" value="Y_Y_Y"/>
    <property type="match status" value="1"/>
</dbReference>
<dbReference type="InterPro" id="IPR029787">
    <property type="entry name" value="Nucleotide_cyclase"/>
</dbReference>
<dbReference type="Pfam" id="PF08447">
    <property type="entry name" value="PAS_3"/>
    <property type="match status" value="1"/>
</dbReference>
<dbReference type="Gene3D" id="2.60.40.10">
    <property type="entry name" value="Immunoglobulins"/>
    <property type="match status" value="1"/>
</dbReference>
<dbReference type="CDD" id="cd00130">
    <property type="entry name" value="PAS"/>
    <property type="match status" value="1"/>
</dbReference>
<dbReference type="SMART" id="SM00086">
    <property type="entry name" value="PAC"/>
    <property type="match status" value="1"/>
</dbReference>
<dbReference type="SMART" id="SM00091">
    <property type="entry name" value="PAS"/>
    <property type="match status" value="1"/>
</dbReference>
<dbReference type="CDD" id="cd01948">
    <property type="entry name" value="EAL"/>
    <property type="match status" value="1"/>
</dbReference>
<evidence type="ECO:0000256" key="1">
    <source>
        <dbReference type="SAM" id="Coils"/>
    </source>
</evidence>
<dbReference type="InterPro" id="IPR000700">
    <property type="entry name" value="PAS-assoc_C"/>
</dbReference>
<feature type="domain" description="EAL" evidence="4">
    <location>
        <begin position="1154"/>
        <end position="1408"/>
    </location>
</feature>
<dbReference type="PROSITE" id="PS50883">
    <property type="entry name" value="EAL"/>
    <property type="match status" value="1"/>
</dbReference>
<evidence type="ECO:0000313" key="6">
    <source>
        <dbReference type="EMBL" id="BCD96379.1"/>
    </source>
</evidence>
<dbReference type="InterPro" id="IPR013655">
    <property type="entry name" value="PAS_fold_3"/>
</dbReference>
<dbReference type="InterPro" id="IPR052155">
    <property type="entry name" value="Biofilm_reg_signaling"/>
</dbReference>
<dbReference type="InterPro" id="IPR011110">
    <property type="entry name" value="Reg_prop"/>
</dbReference>
<evidence type="ECO:0000259" key="3">
    <source>
        <dbReference type="PROSITE" id="PS50113"/>
    </source>
</evidence>
<dbReference type="InterPro" id="IPR035965">
    <property type="entry name" value="PAS-like_dom_sf"/>
</dbReference>
<keyword evidence="1" id="KW-0175">Coiled coil</keyword>
<feature type="domain" description="GGDEF" evidence="5">
    <location>
        <begin position="1012"/>
        <end position="1145"/>
    </location>
</feature>
<feature type="domain" description="PAS" evidence="2">
    <location>
        <begin position="854"/>
        <end position="919"/>
    </location>
</feature>
<dbReference type="SMART" id="SM00052">
    <property type="entry name" value="EAL"/>
    <property type="match status" value="1"/>
</dbReference>
<dbReference type="Gene3D" id="3.30.70.270">
    <property type="match status" value="1"/>
</dbReference>
<dbReference type="Gene3D" id="2.130.10.10">
    <property type="entry name" value="YVTN repeat-like/Quinoprotein amine dehydrogenase"/>
    <property type="match status" value="4"/>
</dbReference>
<dbReference type="Proteomes" id="UP001320119">
    <property type="component" value="Chromosome"/>
</dbReference>
<dbReference type="PANTHER" id="PTHR44757:SF2">
    <property type="entry name" value="BIOFILM ARCHITECTURE MAINTENANCE PROTEIN MBAA"/>
    <property type="match status" value="1"/>
</dbReference>
<dbReference type="InterPro" id="IPR001633">
    <property type="entry name" value="EAL_dom"/>
</dbReference>
<dbReference type="InterPro" id="IPR011123">
    <property type="entry name" value="Y_Y_Y"/>
</dbReference>
<keyword evidence="7" id="KW-1185">Reference proteome</keyword>
<dbReference type="InterPro" id="IPR035919">
    <property type="entry name" value="EAL_sf"/>
</dbReference>
<evidence type="ECO:0000313" key="7">
    <source>
        <dbReference type="Proteomes" id="UP001320119"/>
    </source>
</evidence>
<dbReference type="PROSITE" id="PS50113">
    <property type="entry name" value="PAC"/>
    <property type="match status" value="1"/>
</dbReference>
<dbReference type="Pfam" id="PF00563">
    <property type="entry name" value="EAL"/>
    <property type="match status" value="1"/>
</dbReference>
<dbReference type="PROSITE" id="PS50887">
    <property type="entry name" value="GGDEF"/>
    <property type="match status" value="1"/>
</dbReference>
<dbReference type="SUPFAM" id="SSF55073">
    <property type="entry name" value="Nucleotide cyclase"/>
    <property type="match status" value="1"/>
</dbReference>
<dbReference type="PROSITE" id="PS50112">
    <property type="entry name" value="PAS"/>
    <property type="match status" value="1"/>
</dbReference>
<dbReference type="SMART" id="SM00267">
    <property type="entry name" value="GGDEF"/>
    <property type="match status" value="1"/>
</dbReference>
<dbReference type="EMBL" id="AP023086">
    <property type="protein sequence ID" value="BCD96379.1"/>
    <property type="molecule type" value="Genomic_DNA"/>
</dbReference>
<evidence type="ECO:0000259" key="4">
    <source>
        <dbReference type="PROSITE" id="PS50883"/>
    </source>
</evidence>
<evidence type="ECO:0000259" key="2">
    <source>
        <dbReference type="PROSITE" id="PS50112"/>
    </source>
</evidence>
<dbReference type="SUPFAM" id="SSF141868">
    <property type="entry name" value="EAL domain-like"/>
    <property type="match status" value="1"/>
</dbReference>
<dbReference type="InterPro" id="IPR000160">
    <property type="entry name" value="GGDEF_dom"/>
</dbReference>
<dbReference type="CDD" id="cd01949">
    <property type="entry name" value="GGDEF"/>
    <property type="match status" value="1"/>
</dbReference>
<feature type="coiled-coil region" evidence="1">
    <location>
        <begin position="1140"/>
        <end position="1167"/>
    </location>
</feature>
<organism evidence="6 7">
    <name type="scientific">Marinagarivorans cellulosilyticus</name>
    <dbReference type="NCBI Taxonomy" id="2721545"/>
    <lineage>
        <taxon>Bacteria</taxon>
        <taxon>Pseudomonadati</taxon>
        <taxon>Pseudomonadota</taxon>
        <taxon>Gammaproteobacteria</taxon>
        <taxon>Cellvibrionales</taxon>
        <taxon>Cellvibrionaceae</taxon>
        <taxon>Marinagarivorans</taxon>
    </lineage>
</organism>
<dbReference type="InterPro" id="IPR001610">
    <property type="entry name" value="PAC"/>
</dbReference>
<dbReference type="Pfam" id="PF07494">
    <property type="entry name" value="Reg_prop"/>
    <property type="match status" value="2"/>
</dbReference>